<dbReference type="EMBL" id="OC007792">
    <property type="protein sequence ID" value="CAD7266846.1"/>
    <property type="molecule type" value="Genomic_DNA"/>
</dbReference>
<keyword evidence="2" id="KW-1133">Transmembrane helix</keyword>
<organism evidence="3">
    <name type="scientific">Timema shepardi</name>
    <name type="common">Walking stick</name>
    <dbReference type="NCBI Taxonomy" id="629360"/>
    <lineage>
        <taxon>Eukaryota</taxon>
        <taxon>Metazoa</taxon>
        <taxon>Ecdysozoa</taxon>
        <taxon>Arthropoda</taxon>
        <taxon>Hexapoda</taxon>
        <taxon>Insecta</taxon>
        <taxon>Pterygota</taxon>
        <taxon>Neoptera</taxon>
        <taxon>Polyneoptera</taxon>
        <taxon>Phasmatodea</taxon>
        <taxon>Timematodea</taxon>
        <taxon>Timematoidea</taxon>
        <taxon>Timematidae</taxon>
        <taxon>Timema</taxon>
    </lineage>
</organism>
<evidence type="ECO:0000256" key="2">
    <source>
        <dbReference type="SAM" id="Phobius"/>
    </source>
</evidence>
<protein>
    <submittedName>
        <fullName evidence="3">Uncharacterized protein</fullName>
    </submittedName>
</protein>
<accession>A0A7R9B5M7</accession>
<gene>
    <name evidence="3" type="ORF">TSIB3V08_LOCUS10860</name>
</gene>
<proteinExistence type="predicted"/>
<feature type="transmembrane region" description="Helical" evidence="2">
    <location>
        <begin position="73"/>
        <end position="100"/>
    </location>
</feature>
<reference evidence="3" key="1">
    <citation type="submission" date="2020-11" db="EMBL/GenBank/DDBJ databases">
        <authorList>
            <person name="Tran Van P."/>
        </authorList>
    </citation>
    <scope>NUCLEOTIDE SEQUENCE</scope>
</reference>
<evidence type="ECO:0000256" key="1">
    <source>
        <dbReference type="SAM" id="MobiDB-lite"/>
    </source>
</evidence>
<keyword evidence="2" id="KW-0812">Transmembrane</keyword>
<name>A0A7R9B5M7_TIMSH</name>
<feature type="compositionally biased region" description="Basic and acidic residues" evidence="1">
    <location>
        <begin position="1"/>
        <end position="16"/>
    </location>
</feature>
<sequence>MESERPPKKILPDRDLSPNLTHPQQTRIDDSDTFFHVLNEYTVYLDLPSLPPNAQLLQLYSLHKSLHTKKSRILPYSVLSVIMAAFSTLLVVLFLGLAVASASRPNLYEGPLAYCLGRYQLSAAGQVSPLPPHTIPGRALSLTQTLQTPQNS</sequence>
<evidence type="ECO:0000313" key="3">
    <source>
        <dbReference type="EMBL" id="CAD7266846.1"/>
    </source>
</evidence>
<feature type="region of interest" description="Disordered" evidence="1">
    <location>
        <begin position="1"/>
        <end position="23"/>
    </location>
</feature>
<dbReference type="AlphaFoldDB" id="A0A7R9B5M7"/>
<keyword evidence="2" id="KW-0472">Membrane</keyword>